<dbReference type="Gene3D" id="1.20.1280.50">
    <property type="match status" value="1"/>
</dbReference>
<evidence type="ECO:0000259" key="1">
    <source>
        <dbReference type="PROSITE" id="PS50181"/>
    </source>
</evidence>
<sequence>MSYLPDPIRSHIVSFLPMKDAMRTSILSKQWQNICSSLSQLEFDQSDFTVAADFKDFVDEMLIRHDGSDIKRFSLKTSLHDVSIPSVVSAHGSLLLYDTMSKIWSCG</sequence>
<dbReference type="Proteomes" id="UP000554482">
    <property type="component" value="Unassembled WGS sequence"/>
</dbReference>
<dbReference type="PANTHER" id="PTHR31293">
    <property type="entry name" value="RNI-LIKE SUPERFAMILY PROTEIN"/>
    <property type="match status" value="1"/>
</dbReference>
<dbReference type="SUPFAM" id="SSF81383">
    <property type="entry name" value="F-box domain"/>
    <property type="match status" value="1"/>
</dbReference>
<organism evidence="2 3">
    <name type="scientific">Thalictrum thalictroides</name>
    <name type="common">Rue-anemone</name>
    <name type="synonym">Anemone thalictroides</name>
    <dbReference type="NCBI Taxonomy" id="46969"/>
    <lineage>
        <taxon>Eukaryota</taxon>
        <taxon>Viridiplantae</taxon>
        <taxon>Streptophyta</taxon>
        <taxon>Embryophyta</taxon>
        <taxon>Tracheophyta</taxon>
        <taxon>Spermatophyta</taxon>
        <taxon>Magnoliopsida</taxon>
        <taxon>Ranunculales</taxon>
        <taxon>Ranunculaceae</taxon>
        <taxon>Thalictroideae</taxon>
        <taxon>Thalictrum</taxon>
    </lineage>
</organism>
<keyword evidence="3" id="KW-1185">Reference proteome</keyword>
<gene>
    <name evidence="2" type="ORF">FRX31_031712</name>
</gene>
<dbReference type="AlphaFoldDB" id="A0A7J6V165"/>
<dbReference type="Pfam" id="PF00646">
    <property type="entry name" value="F-box"/>
    <property type="match status" value="1"/>
</dbReference>
<evidence type="ECO:0000313" key="3">
    <source>
        <dbReference type="Proteomes" id="UP000554482"/>
    </source>
</evidence>
<accession>A0A7J6V165</accession>
<comment type="caution">
    <text evidence="2">The sequence shown here is derived from an EMBL/GenBank/DDBJ whole genome shotgun (WGS) entry which is preliminary data.</text>
</comment>
<dbReference type="InterPro" id="IPR001810">
    <property type="entry name" value="F-box_dom"/>
</dbReference>
<dbReference type="PANTHER" id="PTHR31293:SF12">
    <property type="entry name" value="RNI-LIKE SUPERFAMILY PROTEIN"/>
    <property type="match status" value="1"/>
</dbReference>
<proteinExistence type="predicted"/>
<feature type="domain" description="F-box" evidence="1">
    <location>
        <begin position="1"/>
        <end position="46"/>
    </location>
</feature>
<protein>
    <submittedName>
        <fullName evidence="2">F-box/RNI-like superfamily protein</fullName>
    </submittedName>
</protein>
<dbReference type="InterPro" id="IPR036047">
    <property type="entry name" value="F-box-like_dom_sf"/>
</dbReference>
<dbReference type="EMBL" id="JABWDY010039722">
    <property type="protein sequence ID" value="KAF5178704.1"/>
    <property type="molecule type" value="Genomic_DNA"/>
</dbReference>
<dbReference type="InterPro" id="IPR055294">
    <property type="entry name" value="FBL60-like"/>
</dbReference>
<reference evidence="2 3" key="1">
    <citation type="submission" date="2020-06" db="EMBL/GenBank/DDBJ databases">
        <title>Transcriptomic and genomic resources for Thalictrum thalictroides and T. hernandezii: Facilitating candidate gene discovery in an emerging model plant lineage.</title>
        <authorList>
            <person name="Arias T."/>
            <person name="Riano-Pachon D.M."/>
            <person name="Di Stilio V.S."/>
        </authorList>
    </citation>
    <scope>NUCLEOTIDE SEQUENCE [LARGE SCALE GENOMIC DNA]</scope>
    <source>
        <strain evidence="3">cv. WT478/WT964</strain>
        <tissue evidence="2">Leaves</tissue>
    </source>
</reference>
<evidence type="ECO:0000313" key="2">
    <source>
        <dbReference type="EMBL" id="KAF5178704.1"/>
    </source>
</evidence>
<dbReference type="OrthoDB" id="1433688at2759"/>
<dbReference type="PROSITE" id="PS50181">
    <property type="entry name" value="FBOX"/>
    <property type="match status" value="1"/>
</dbReference>
<name>A0A7J6V165_THATH</name>